<evidence type="ECO:0000256" key="1">
    <source>
        <dbReference type="HAMAP-Rule" id="MF_02062"/>
    </source>
</evidence>
<dbReference type="GO" id="GO:0015501">
    <property type="term" value="F:glutamate:sodium symporter activity"/>
    <property type="evidence" value="ECO:0007669"/>
    <property type="project" value="UniProtKB-UniRule"/>
</dbReference>
<keyword evidence="1" id="KW-0472">Membrane</keyword>
<proteinExistence type="inferred from homology"/>
<keyword evidence="1" id="KW-0406">Ion transport</keyword>
<keyword evidence="1" id="KW-1133">Transmembrane helix</keyword>
<comment type="caution">
    <text evidence="3">The sequence shown here is derived from an EMBL/GenBank/DDBJ whole genome shotgun (WGS) entry which is preliminary data.</text>
</comment>
<feature type="transmembrane region" description="Helical" evidence="1">
    <location>
        <begin position="100"/>
        <end position="120"/>
    </location>
</feature>
<comment type="function">
    <text evidence="1">Catalyzes the sodium-dependent transport of glutamate.</text>
</comment>
<evidence type="ECO:0000313" key="3">
    <source>
        <dbReference type="EMBL" id="NMK39312.1"/>
    </source>
</evidence>
<keyword evidence="1" id="KW-0813">Transport</keyword>
<keyword evidence="1" id="KW-1003">Cell membrane</keyword>
<feature type="transmembrane region" description="Helical" evidence="1">
    <location>
        <begin position="65"/>
        <end position="88"/>
    </location>
</feature>
<feature type="transmembrane region" description="Helical" evidence="1">
    <location>
        <begin position="299"/>
        <end position="319"/>
    </location>
</feature>
<dbReference type="GO" id="GO:0015813">
    <property type="term" value="P:L-glutamate transmembrane transport"/>
    <property type="evidence" value="ECO:0007669"/>
    <property type="project" value="UniProtKB-UniRule"/>
</dbReference>
<reference evidence="3 4" key="1">
    <citation type="submission" date="2020-04" db="EMBL/GenBank/DDBJ databases">
        <authorList>
            <person name="Hitch T.C.A."/>
            <person name="Wylensek D."/>
            <person name="Clavel T."/>
        </authorList>
    </citation>
    <scope>NUCLEOTIDE SEQUENCE [LARGE SCALE GENOMIC DNA]</scope>
    <source>
        <strain evidence="3 4">WCA-386-APC-2A</strain>
    </source>
</reference>
<dbReference type="HAMAP" id="MF_02062">
    <property type="entry name" value="GltS"/>
    <property type="match status" value="1"/>
</dbReference>
<feature type="transmembrane region" description="Helical" evidence="1">
    <location>
        <begin position="158"/>
        <end position="179"/>
    </location>
</feature>
<keyword evidence="1" id="KW-0915">Sodium</keyword>
<dbReference type="Proteomes" id="UP000536773">
    <property type="component" value="Unassembled WGS sequence"/>
</dbReference>
<sequence length="420" mass="44857">MSLNLNIYQTLAAAIVVYYVGVFLRVKISVLRKYCIPAPVVGGILFAIINCILYTQGIWKYEQDTIMQNICMMLFFTSVGYTASISLIKRGGVMVFKMAIVTTILIVFQNIIGSGLAMAFNLSPLLGLATGSIPMVGGHGTAAAFGPLLESIGLDSGATIAVAAATFGLVAGGVIGGPIGEELVHKFHLVSSAESERFDPSFNAGTVSKLKAVAGNKERAENAIKIENKIGQTIDNYRFMNAMAHLFLAMGLGTLVSGFFSSIGLVFPGYIGSMIVAAIIRNIADFTHAYKIYQRESEVLGNLSLTVFLTCVLMSLKLWQLADLAIPLVVMLLSQALFMAIFAYFIVFRAMGKDYEAAVMTSGVCGFGLGATPNAIANMTAMTELFGPAPTAFFVIPLIGSLIIDPVNASIITIFINIFH</sequence>
<name>A0A1M6TBT1_MEGEL</name>
<feature type="transmembrane region" description="Helical" evidence="1">
    <location>
        <begin position="355"/>
        <end position="372"/>
    </location>
</feature>
<dbReference type="PANTHER" id="PTHR36178">
    <property type="entry name" value="SLR0625 PROTEIN"/>
    <property type="match status" value="1"/>
</dbReference>
<organism evidence="3 4">
    <name type="scientific">Megasphaera elsdenii</name>
    <dbReference type="NCBI Taxonomy" id="907"/>
    <lineage>
        <taxon>Bacteria</taxon>
        <taxon>Bacillati</taxon>
        <taxon>Bacillota</taxon>
        <taxon>Negativicutes</taxon>
        <taxon>Veillonellales</taxon>
        <taxon>Veillonellaceae</taxon>
        <taxon>Megasphaera</taxon>
    </lineage>
</organism>
<comment type="similarity">
    <text evidence="1">Belongs to the glutamate:Na(+) symporter (ESS) (TC 2.A.27) family.</text>
</comment>
<dbReference type="PANTHER" id="PTHR36178:SF1">
    <property type="entry name" value="SODIUM_GLUTAMATE SYMPORTER"/>
    <property type="match status" value="1"/>
</dbReference>
<feature type="transmembrane region" description="Helical" evidence="1">
    <location>
        <begin position="126"/>
        <end position="146"/>
    </location>
</feature>
<dbReference type="Pfam" id="PF03616">
    <property type="entry name" value="Glt_symporter"/>
    <property type="match status" value="1"/>
</dbReference>
<keyword evidence="1" id="KW-0739">Sodium transport</keyword>
<dbReference type="RefSeq" id="WP_036203954.1">
    <property type="nucleotide sequence ID" value="NZ_CALZUV010000027.1"/>
</dbReference>
<dbReference type="InterPro" id="IPR004445">
    <property type="entry name" value="GltS"/>
</dbReference>
<keyword evidence="1" id="KW-0769">Symport</keyword>
<evidence type="ECO:0000256" key="2">
    <source>
        <dbReference type="NCBIfam" id="TIGR00210"/>
    </source>
</evidence>
<dbReference type="NCBIfam" id="TIGR00210">
    <property type="entry name" value="gltS"/>
    <property type="match status" value="1"/>
</dbReference>
<accession>A0A1M6TBT1</accession>
<protein>
    <recommendedName>
        <fullName evidence="1 2">Sodium/glutamate symporter</fullName>
    </recommendedName>
</protein>
<dbReference type="AlphaFoldDB" id="A0A1M6TBT1"/>
<keyword evidence="1" id="KW-0029">Amino-acid transport</keyword>
<dbReference type="GO" id="GO:0005886">
    <property type="term" value="C:plasma membrane"/>
    <property type="evidence" value="ECO:0007669"/>
    <property type="project" value="UniProtKB-SubCell"/>
</dbReference>
<feature type="transmembrane region" description="Helical" evidence="1">
    <location>
        <begin position="325"/>
        <end position="348"/>
    </location>
</feature>
<feature type="transmembrane region" description="Helical" evidence="1">
    <location>
        <begin position="6"/>
        <end position="24"/>
    </location>
</feature>
<feature type="transmembrane region" description="Helical" evidence="1">
    <location>
        <begin position="36"/>
        <end position="59"/>
    </location>
</feature>
<keyword evidence="1" id="KW-0812">Transmembrane</keyword>
<evidence type="ECO:0000313" key="4">
    <source>
        <dbReference type="Proteomes" id="UP000536773"/>
    </source>
</evidence>
<feature type="transmembrane region" description="Helical" evidence="1">
    <location>
        <begin position="392"/>
        <end position="419"/>
    </location>
</feature>
<comment type="subcellular location">
    <subcellularLocation>
        <location evidence="1">Cell membrane</location>
        <topology evidence="1">Multi-pass membrane protein</topology>
    </subcellularLocation>
</comment>
<feature type="transmembrane region" description="Helical" evidence="1">
    <location>
        <begin position="246"/>
        <end position="279"/>
    </location>
</feature>
<gene>
    <name evidence="3" type="primary">gltS</name>
    <name evidence="3" type="ORF">HG933_07965</name>
</gene>
<dbReference type="EMBL" id="JABBJH010000010">
    <property type="protein sequence ID" value="NMK39312.1"/>
    <property type="molecule type" value="Genomic_DNA"/>
</dbReference>